<dbReference type="GO" id="GO:0016705">
    <property type="term" value="F:oxidoreductase activity, acting on paired donors, with incorporation or reduction of molecular oxygen"/>
    <property type="evidence" value="ECO:0007669"/>
    <property type="project" value="InterPro"/>
</dbReference>
<dbReference type="PANTHER" id="PTHR47951">
    <property type="entry name" value="OS08G0547900 PROTEIN"/>
    <property type="match status" value="1"/>
</dbReference>
<dbReference type="STRING" id="2711.A0A067FFF2"/>
<proteinExistence type="predicted"/>
<keyword evidence="2" id="KW-1185">Reference proteome</keyword>
<dbReference type="Gene3D" id="1.10.630.10">
    <property type="entry name" value="Cytochrome P450"/>
    <property type="match status" value="1"/>
</dbReference>
<evidence type="ECO:0000313" key="1">
    <source>
        <dbReference type="EMBL" id="KDO64860.1"/>
    </source>
</evidence>
<dbReference type="GO" id="GO:0004497">
    <property type="term" value="F:monooxygenase activity"/>
    <property type="evidence" value="ECO:0007669"/>
    <property type="project" value="InterPro"/>
</dbReference>
<dbReference type="GO" id="GO:0005506">
    <property type="term" value="F:iron ion binding"/>
    <property type="evidence" value="ECO:0007669"/>
    <property type="project" value="InterPro"/>
</dbReference>
<dbReference type="PANTHER" id="PTHR47951:SF7">
    <property type="entry name" value="FLAVONOID 3',5'-HYDROXYLASE-LIKE ISOFORM X1"/>
    <property type="match status" value="1"/>
</dbReference>
<dbReference type="AlphaFoldDB" id="A0A067FFF2"/>
<sequence length="503" mass="56378">SVLAVAYFAWNVKKSRKANAKLPPGPRGLPVIGYLPFLGTTDLHKTFTELAGAYGPIFKLWLGNKLCVVVSSPSLVKQVVRDQDITFANRDPPIAGLVASFGGNDILFSNYGPEWRKLRKLFMGKLMSNASLDACYALRKQEVKNIIRDLYNNNKTGIGKPIDVGELSISTFVCVIQNMLWGEALELREKGISNLGAEIKFKLAELVVLMGTPNISDIIPVLSWLDIQGIEKRTKKISLCFENFIDSAVEQYRNKVSVVEGEGGAGNNIEGRNKDFLQLLLELQENEDSASSISTIQLKALLVNFIVIVLTGHNFWWNRHTTTTVEWTMTELMHNPRVMKKVQEELAQVVGMDSCVEEFHLPKLKYLDAVVKETFRLHSVPYLVPRRASQSSSIGGYTVPKDTTIILNVWAIHRDPQIWDNPLEFGPEKFLNDGIASKFDYSGIALAERMLMFVLASLLHSFDWKLPAGTKLDLSEKFGILIKKKEPLVAIPTPRLPNSELYQ</sequence>
<dbReference type="SUPFAM" id="SSF48264">
    <property type="entry name" value="Cytochrome P450"/>
    <property type="match status" value="1"/>
</dbReference>
<evidence type="ECO:0000313" key="2">
    <source>
        <dbReference type="Proteomes" id="UP000027120"/>
    </source>
</evidence>
<gene>
    <name evidence="1" type="ORF">CISIN_1g035745mg</name>
</gene>
<dbReference type="EMBL" id="KK784905">
    <property type="protein sequence ID" value="KDO64860.1"/>
    <property type="molecule type" value="Genomic_DNA"/>
</dbReference>
<accession>A0A067FFF2</accession>
<evidence type="ECO:0008006" key="3">
    <source>
        <dbReference type="Google" id="ProtNLM"/>
    </source>
</evidence>
<dbReference type="InterPro" id="IPR001128">
    <property type="entry name" value="Cyt_P450"/>
</dbReference>
<dbReference type="PRINTS" id="PR00463">
    <property type="entry name" value="EP450I"/>
</dbReference>
<reference evidence="1 2" key="1">
    <citation type="submission" date="2014-04" db="EMBL/GenBank/DDBJ databases">
        <authorList>
            <consortium name="International Citrus Genome Consortium"/>
            <person name="Gmitter F."/>
            <person name="Chen C."/>
            <person name="Farmerie W."/>
            <person name="Harkins T."/>
            <person name="Desany B."/>
            <person name="Mohiuddin M."/>
            <person name="Kodira C."/>
            <person name="Borodovsky M."/>
            <person name="Lomsadze A."/>
            <person name="Burns P."/>
            <person name="Jenkins J."/>
            <person name="Prochnik S."/>
            <person name="Shu S."/>
            <person name="Chapman J."/>
            <person name="Pitluck S."/>
            <person name="Schmutz J."/>
            <person name="Rokhsar D."/>
        </authorList>
    </citation>
    <scope>NUCLEOTIDE SEQUENCE</scope>
</reference>
<organism evidence="1 2">
    <name type="scientific">Citrus sinensis</name>
    <name type="common">Sweet orange</name>
    <name type="synonym">Citrus aurantium var. sinensis</name>
    <dbReference type="NCBI Taxonomy" id="2711"/>
    <lineage>
        <taxon>Eukaryota</taxon>
        <taxon>Viridiplantae</taxon>
        <taxon>Streptophyta</taxon>
        <taxon>Embryophyta</taxon>
        <taxon>Tracheophyta</taxon>
        <taxon>Spermatophyta</taxon>
        <taxon>Magnoliopsida</taxon>
        <taxon>eudicotyledons</taxon>
        <taxon>Gunneridae</taxon>
        <taxon>Pentapetalae</taxon>
        <taxon>rosids</taxon>
        <taxon>malvids</taxon>
        <taxon>Sapindales</taxon>
        <taxon>Rutaceae</taxon>
        <taxon>Aurantioideae</taxon>
        <taxon>Citrus</taxon>
    </lineage>
</organism>
<dbReference type="Pfam" id="PF00067">
    <property type="entry name" value="p450"/>
    <property type="match status" value="1"/>
</dbReference>
<protein>
    <recommendedName>
        <fullName evidence="3">Cytochrome P450</fullName>
    </recommendedName>
</protein>
<dbReference type="InterPro" id="IPR036396">
    <property type="entry name" value="Cyt_P450_sf"/>
</dbReference>
<dbReference type="GO" id="GO:0020037">
    <property type="term" value="F:heme binding"/>
    <property type="evidence" value="ECO:0007669"/>
    <property type="project" value="InterPro"/>
</dbReference>
<feature type="non-terminal residue" evidence="1">
    <location>
        <position position="1"/>
    </location>
</feature>
<dbReference type="InterPro" id="IPR002401">
    <property type="entry name" value="Cyt_P450_E_grp-I"/>
</dbReference>
<name>A0A067FFF2_CITSI</name>
<dbReference type="SMR" id="A0A067FFF2"/>
<dbReference type="Proteomes" id="UP000027120">
    <property type="component" value="Unassembled WGS sequence"/>
</dbReference>